<organism evidence="5 6">
    <name type="scientific">Haladaptatus pallidirubidus</name>
    <dbReference type="NCBI Taxonomy" id="1008152"/>
    <lineage>
        <taxon>Archaea</taxon>
        <taxon>Methanobacteriati</taxon>
        <taxon>Methanobacteriota</taxon>
        <taxon>Stenosarchaea group</taxon>
        <taxon>Halobacteria</taxon>
        <taxon>Halobacteriales</taxon>
        <taxon>Haladaptataceae</taxon>
        <taxon>Haladaptatus</taxon>
    </lineage>
</organism>
<dbReference type="AlphaFoldDB" id="A0AAV3UMJ8"/>
<accession>A0AAV3UMJ8</accession>
<dbReference type="Proteomes" id="UP001501729">
    <property type="component" value="Unassembled WGS sequence"/>
</dbReference>
<name>A0AAV3UMJ8_9EURY</name>
<comment type="caution">
    <text evidence="5">The sequence shown here is derived from an EMBL/GenBank/DDBJ whole genome shotgun (WGS) entry which is preliminary data.</text>
</comment>
<sequence length="209" mass="22775">MELTNAVHRAVQSTPELGTAVLLSGGIDPTDPTELFSIAGDEAAIRSAFAARDGIRSFDVTTVEDGLTYVYVREAEQEMVDQRRFQDVFTEDTLVATLPIQFHHEGYVEFTLVGTSTDLQRAVRMAGDLADVTVLSIGDGWIGNSGRQQLTDRQRDALRTAAEMGYYENPRRATQDEVAVVLDIAPSTVAEHLRKAESTLVSDALGIDG</sequence>
<reference evidence="5 6" key="1">
    <citation type="journal article" date="2019" name="Int. J. Syst. Evol. Microbiol.">
        <title>The Global Catalogue of Microorganisms (GCM) 10K type strain sequencing project: providing services to taxonomists for standard genome sequencing and annotation.</title>
        <authorList>
            <consortium name="The Broad Institute Genomics Platform"/>
            <consortium name="The Broad Institute Genome Sequencing Center for Infectious Disease"/>
            <person name="Wu L."/>
            <person name="Ma J."/>
        </authorList>
    </citation>
    <scope>NUCLEOTIDE SEQUENCE [LARGE SCALE GENOMIC DNA]</scope>
    <source>
        <strain evidence="5 6">JCM 17504</strain>
    </source>
</reference>
<proteinExistence type="predicted"/>
<keyword evidence="2" id="KW-0804">Transcription</keyword>
<protein>
    <submittedName>
        <fullName evidence="5">Helix-turn-helix domain-containing protein</fullName>
    </submittedName>
</protein>
<evidence type="ECO:0000313" key="5">
    <source>
        <dbReference type="EMBL" id="GAA5059191.1"/>
    </source>
</evidence>
<keyword evidence="1" id="KW-0805">Transcription regulation</keyword>
<evidence type="ECO:0000313" key="6">
    <source>
        <dbReference type="Proteomes" id="UP001501729"/>
    </source>
</evidence>
<dbReference type="Gene3D" id="1.10.10.10">
    <property type="entry name" value="Winged helix-like DNA-binding domain superfamily/Winged helix DNA-binding domain"/>
    <property type="match status" value="1"/>
</dbReference>
<evidence type="ECO:0000259" key="3">
    <source>
        <dbReference type="Pfam" id="PF04967"/>
    </source>
</evidence>
<feature type="domain" description="HTH bat-type" evidence="3">
    <location>
        <begin position="150"/>
        <end position="201"/>
    </location>
</feature>
<keyword evidence="6" id="KW-1185">Reference proteome</keyword>
<evidence type="ECO:0000256" key="1">
    <source>
        <dbReference type="ARBA" id="ARBA00023015"/>
    </source>
</evidence>
<dbReference type="InterPro" id="IPR056493">
    <property type="entry name" value="HVO_0513_N"/>
</dbReference>
<dbReference type="EMBL" id="BAABKX010000018">
    <property type="protein sequence ID" value="GAA5059191.1"/>
    <property type="molecule type" value="Genomic_DNA"/>
</dbReference>
<gene>
    <name evidence="5" type="ORF">GCM10025751_42890</name>
</gene>
<dbReference type="PANTHER" id="PTHR34236:SF1">
    <property type="entry name" value="DIMETHYL SULFOXIDE REDUCTASE TRANSCRIPTIONAL ACTIVATOR"/>
    <property type="match status" value="1"/>
</dbReference>
<dbReference type="PANTHER" id="PTHR34236">
    <property type="entry name" value="DIMETHYL SULFOXIDE REDUCTASE TRANSCRIPTIONAL ACTIVATOR"/>
    <property type="match status" value="1"/>
</dbReference>
<dbReference type="InterPro" id="IPR007050">
    <property type="entry name" value="HTH_bacterioopsin"/>
</dbReference>
<dbReference type="Pfam" id="PF04967">
    <property type="entry name" value="HTH_10"/>
    <property type="match status" value="1"/>
</dbReference>
<dbReference type="InterPro" id="IPR036388">
    <property type="entry name" value="WH-like_DNA-bd_sf"/>
</dbReference>
<evidence type="ECO:0000259" key="4">
    <source>
        <dbReference type="Pfam" id="PF24278"/>
    </source>
</evidence>
<evidence type="ECO:0000256" key="2">
    <source>
        <dbReference type="ARBA" id="ARBA00023163"/>
    </source>
</evidence>
<feature type="domain" description="HVO-0513-like N-terminal" evidence="4">
    <location>
        <begin position="33"/>
        <end position="139"/>
    </location>
</feature>
<dbReference type="Pfam" id="PF24278">
    <property type="entry name" value="HVO_0513_N"/>
    <property type="match status" value="1"/>
</dbReference>